<evidence type="ECO:0000256" key="1">
    <source>
        <dbReference type="SAM" id="MobiDB-lite"/>
    </source>
</evidence>
<dbReference type="EMBL" id="CAEZSR010000106">
    <property type="protein sequence ID" value="CAB4573096.1"/>
    <property type="molecule type" value="Genomic_DNA"/>
</dbReference>
<organism evidence="2">
    <name type="scientific">freshwater metagenome</name>
    <dbReference type="NCBI Taxonomy" id="449393"/>
    <lineage>
        <taxon>unclassified sequences</taxon>
        <taxon>metagenomes</taxon>
        <taxon>ecological metagenomes</taxon>
    </lineage>
</organism>
<evidence type="ECO:0000313" key="2">
    <source>
        <dbReference type="EMBL" id="CAB4573096.1"/>
    </source>
</evidence>
<feature type="region of interest" description="Disordered" evidence="1">
    <location>
        <begin position="96"/>
        <end position="119"/>
    </location>
</feature>
<reference evidence="2" key="1">
    <citation type="submission" date="2020-05" db="EMBL/GenBank/DDBJ databases">
        <authorList>
            <person name="Chiriac C."/>
            <person name="Salcher M."/>
            <person name="Ghai R."/>
            <person name="Kavagutti S V."/>
        </authorList>
    </citation>
    <scope>NUCLEOTIDE SEQUENCE</scope>
</reference>
<feature type="region of interest" description="Disordered" evidence="1">
    <location>
        <begin position="1"/>
        <end position="52"/>
    </location>
</feature>
<gene>
    <name evidence="2" type="ORF">UFOPK1493_02533</name>
</gene>
<accession>A0A6J6EB60</accession>
<dbReference type="AlphaFoldDB" id="A0A6J6EB60"/>
<proteinExistence type="predicted"/>
<protein>
    <submittedName>
        <fullName evidence="2">Unannotated protein</fullName>
    </submittedName>
</protein>
<sequence length="119" mass="12348">MTANQFDLNPAARRNASPVTFTEPAVPSTRTVSARPPHSPCPERDVTVNPVNPPIDGQAATTADAAIVARHRWCGFALVASPTSATAGNGNVLAAVQPPDDDENIVSAIGPDALPTRRT</sequence>
<name>A0A6J6EB60_9ZZZZ</name>